<feature type="signal peptide" evidence="2">
    <location>
        <begin position="1"/>
        <end position="19"/>
    </location>
</feature>
<evidence type="ECO:0000313" key="4">
    <source>
        <dbReference type="EMBL" id="JAT14737.1"/>
    </source>
</evidence>
<dbReference type="EMBL" id="GEBQ01025240">
    <property type="protein sequence ID" value="JAT14737.1"/>
    <property type="molecule type" value="Transcribed_RNA"/>
</dbReference>
<protein>
    <recommendedName>
        <fullName evidence="3">Peptidase S1 domain-containing protein</fullName>
    </recommendedName>
</protein>
<keyword evidence="2" id="KW-0732">Signal</keyword>
<evidence type="ECO:0000259" key="3">
    <source>
        <dbReference type="PROSITE" id="PS50240"/>
    </source>
</evidence>
<dbReference type="PANTHER" id="PTHR24250:SF27">
    <property type="entry name" value="ELASTASE 2 LIKE"/>
    <property type="match status" value="1"/>
</dbReference>
<dbReference type="GO" id="GO:0006508">
    <property type="term" value="P:proteolysis"/>
    <property type="evidence" value="ECO:0007669"/>
    <property type="project" value="InterPro"/>
</dbReference>
<dbReference type="InterPro" id="IPR001254">
    <property type="entry name" value="Trypsin_dom"/>
</dbReference>
<proteinExistence type="predicted"/>
<dbReference type="SMART" id="SM00020">
    <property type="entry name" value="Tryp_SPc"/>
    <property type="match status" value="1"/>
</dbReference>
<feature type="domain" description="Peptidase S1" evidence="3">
    <location>
        <begin position="277"/>
        <end position="535"/>
    </location>
</feature>
<dbReference type="Pfam" id="PF00089">
    <property type="entry name" value="Trypsin"/>
    <property type="match status" value="1"/>
</dbReference>
<gene>
    <name evidence="4" type="ORF">g.6832</name>
</gene>
<keyword evidence="1" id="KW-1015">Disulfide bond</keyword>
<dbReference type="SUPFAM" id="SSF50494">
    <property type="entry name" value="Trypsin-like serine proteases"/>
    <property type="match status" value="1"/>
</dbReference>
<evidence type="ECO:0000256" key="2">
    <source>
        <dbReference type="SAM" id="SignalP"/>
    </source>
</evidence>
<feature type="chain" id="PRO_5008586906" description="Peptidase S1 domain-containing protein" evidence="2">
    <location>
        <begin position="20"/>
        <end position="574"/>
    </location>
</feature>
<reference evidence="4" key="1">
    <citation type="submission" date="2015-11" db="EMBL/GenBank/DDBJ databases">
        <title>De novo transcriptome assembly of four potential Pierce s Disease insect vectors from Arizona vineyards.</title>
        <authorList>
            <person name="Tassone E.E."/>
        </authorList>
    </citation>
    <scope>NUCLEOTIDE SEQUENCE</scope>
</reference>
<accession>A0A1B6KTH8</accession>
<dbReference type="InterPro" id="IPR009003">
    <property type="entry name" value="Peptidase_S1_PA"/>
</dbReference>
<dbReference type="PANTHER" id="PTHR24250">
    <property type="entry name" value="CHYMOTRYPSIN-RELATED"/>
    <property type="match status" value="1"/>
</dbReference>
<dbReference type="Gene3D" id="2.40.10.10">
    <property type="entry name" value="Trypsin-like serine proteases"/>
    <property type="match status" value="2"/>
</dbReference>
<organism evidence="4">
    <name type="scientific">Graphocephala atropunctata</name>
    <dbReference type="NCBI Taxonomy" id="36148"/>
    <lineage>
        <taxon>Eukaryota</taxon>
        <taxon>Metazoa</taxon>
        <taxon>Ecdysozoa</taxon>
        <taxon>Arthropoda</taxon>
        <taxon>Hexapoda</taxon>
        <taxon>Insecta</taxon>
        <taxon>Pterygota</taxon>
        <taxon>Neoptera</taxon>
        <taxon>Paraneoptera</taxon>
        <taxon>Hemiptera</taxon>
        <taxon>Auchenorrhyncha</taxon>
        <taxon>Membracoidea</taxon>
        <taxon>Cicadellidae</taxon>
        <taxon>Cicadellinae</taxon>
        <taxon>Cicadellini</taxon>
        <taxon>Graphocephala</taxon>
    </lineage>
</organism>
<evidence type="ECO:0000256" key="1">
    <source>
        <dbReference type="ARBA" id="ARBA00023157"/>
    </source>
</evidence>
<dbReference type="AlphaFoldDB" id="A0A1B6KTH8"/>
<dbReference type="InterPro" id="IPR043504">
    <property type="entry name" value="Peptidase_S1_PA_chymotrypsin"/>
</dbReference>
<sequence length="574" mass="65538">MSLKLLILCFMWCFIPSLGLVGPDVSNFTHLELKLLNDLKHSLCASSRSLFIKDMVEPWFCVERQRCSSDMSFIKDHLVYDTNYCSTLQYSEEDPFCCHIGYIKGMEFGLEKKYIVEKGKILFTKSRLTIGLNFIQEYVTRIFYTRVKNTVGNILKDNHVCGLVPKEYKANLVQYFPLVCSKENDCNRIKKNSQLPNSVKTYIEEGAGNAFCQNTENTAGKVCCHPAAIDKNVGLNENWEVPVLLPDQKYAQGFRSSFQCEQYARYVCDNTTDNCPLESAESSKSVPGEFPYLAMIGLSYPRTQYFYCSGTVVSKYLILSASKCQRRDGKTAGVALTGDFDLWAYGEKGSSETLSEIISTMNPPVDWPAVLELVVFILRKPLVFGRFLRPACINTKVGFLDKNDPQPPGTFSGYGTVTTNGRWSQYPKKVAIDLTRDTNTDSKKCTNVPSGHKHFCYERSAGGPCEFDLGASIVYKYYRLYCQWIVFGVAGNEVQNCSSSDTVAFMIERADSYWKRLEDILYINDFDLYEFEVTWPTCDPEERSFSSKYLAHLRKRYSDIYPKNYLVPPEYYKK</sequence>
<dbReference type="PROSITE" id="PS50240">
    <property type="entry name" value="TRYPSIN_DOM"/>
    <property type="match status" value="1"/>
</dbReference>
<dbReference type="GO" id="GO:0004252">
    <property type="term" value="F:serine-type endopeptidase activity"/>
    <property type="evidence" value="ECO:0007669"/>
    <property type="project" value="InterPro"/>
</dbReference>
<name>A0A1B6KTH8_9HEMI</name>